<name>A0A0K2UDQ6_LEPSM</name>
<sequence>FRGGGANLEKDKNYLSIIHVNSIESPELHISLLTSPYIYKGVRKIIYVF</sequence>
<dbReference type="AlphaFoldDB" id="A0A0K2UDQ6"/>
<proteinExistence type="predicted"/>
<organism evidence="1">
    <name type="scientific">Lepeophtheirus salmonis</name>
    <name type="common">Salmon louse</name>
    <name type="synonym">Caligus salmonis</name>
    <dbReference type="NCBI Taxonomy" id="72036"/>
    <lineage>
        <taxon>Eukaryota</taxon>
        <taxon>Metazoa</taxon>
        <taxon>Ecdysozoa</taxon>
        <taxon>Arthropoda</taxon>
        <taxon>Crustacea</taxon>
        <taxon>Multicrustacea</taxon>
        <taxon>Hexanauplia</taxon>
        <taxon>Copepoda</taxon>
        <taxon>Siphonostomatoida</taxon>
        <taxon>Caligidae</taxon>
        <taxon>Lepeophtheirus</taxon>
    </lineage>
</organism>
<feature type="non-terminal residue" evidence="1">
    <location>
        <position position="1"/>
    </location>
</feature>
<accession>A0A0K2UDQ6</accession>
<reference evidence="1" key="1">
    <citation type="submission" date="2014-05" db="EMBL/GenBank/DDBJ databases">
        <authorList>
            <person name="Chronopoulou M."/>
        </authorList>
    </citation>
    <scope>NUCLEOTIDE SEQUENCE</scope>
    <source>
        <tissue evidence="1">Whole organism</tissue>
    </source>
</reference>
<feature type="non-terminal residue" evidence="1">
    <location>
        <position position="49"/>
    </location>
</feature>
<evidence type="ECO:0000313" key="1">
    <source>
        <dbReference type="EMBL" id="CDW36195.1"/>
    </source>
</evidence>
<dbReference type="EMBL" id="HACA01018834">
    <property type="protein sequence ID" value="CDW36195.1"/>
    <property type="molecule type" value="Transcribed_RNA"/>
</dbReference>
<protein>
    <submittedName>
        <fullName evidence="1">Uncharacterized protein</fullName>
    </submittedName>
</protein>